<dbReference type="Proteomes" id="UP000274046">
    <property type="component" value="Unassembled WGS sequence"/>
</dbReference>
<dbReference type="SUPFAM" id="SSF53448">
    <property type="entry name" value="Nucleotide-diphospho-sugar transferases"/>
    <property type="match status" value="1"/>
</dbReference>
<dbReference type="InterPro" id="IPR050256">
    <property type="entry name" value="Glycosyltransferase_2"/>
</dbReference>
<keyword evidence="5" id="KW-0448">Lipopolysaccharide biosynthesis</keyword>
<keyword evidence="3 10" id="KW-0808">Transferase</keyword>
<feature type="transmembrane region" description="Helical" evidence="8">
    <location>
        <begin position="261"/>
        <end position="287"/>
    </location>
</feature>
<evidence type="ECO:0000256" key="8">
    <source>
        <dbReference type="SAM" id="Phobius"/>
    </source>
</evidence>
<dbReference type="PANTHER" id="PTHR48090">
    <property type="entry name" value="UNDECAPRENYL-PHOSPHATE 4-DEOXY-4-FORMAMIDO-L-ARABINOSE TRANSFERASE-RELATED"/>
    <property type="match status" value="1"/>
</dbReference>
<evidence type="ECO:0000256" key="6">
    <source>
        <dbReference type="ARBA" id="ARBA00022989"/>
    </source>
</evidence>
<evidence type="ECO:0000256" key="5">
    <source>
        <dbReference type="ARBA" id="ARBA00022985"/>
    </source>
</evidence>
<keyword evidence="7 8" id="KW-0472">Membrane</keyword>
<evidence type="ECO:0000256" key="2">
    <source>
        <dbReference type="ARBA" id="ARBA00022676"/>
    </source>
</evidence>
<dbReference type="GO" id="GO:0016757">
    <property type="term" value="F:glycosyltransferase activity"/>
    <property type="evidence" value="ECO:0007669"/>
    <property type="project" value="UniProtKB-KW"/>
</dbReference>
<dbReference type="RefSeq" id="WP_123206387.1">
    <property type="nucleotide sequence ID" value="NZ_RBEE01000023.1"/>
</dbReference>
<keyword evidence="6 8" id="KW-1133">Transmembrane helix</keyword>
<dbReference type="OrthoDB" id="9810303at2"/>
<keyword evidence="1" id="KW-1003">Cell membrane</keyword>
<organism evidence="10 11">
    <name type="scientific">Pedobacter jejuensis</name>
    <dbReference type="NCBI Taxonomy" id="1268550"/>
    <lineage>
        <taxon>Bacteria</taxon>
        <taxon>Pseudomonadati</taxon>
        <taxon>Bacteroidota</taxon>
        <taxon>Sphingobacteriia</taxon>
        <taxon>Sphingobacteriales</taxon>
        <taxon>Sphingobacteriaceae</taxon>
        <taxon>Pedobacter</taxon>
    </lineage>
</organism>
<reference evidence="10 11" key="1">
    <citation type="submission" date="2018-10" db="EMBL/GenBank/DDBJ databases">
        <title>Genome sequencing of Pedobacter jejuensis TNB23.</title>
        <authorList>
            <person name="Cho Y.-J."/>
            <person name="Cho A."/>
            <person name="Kim O.-S."/>
        </authorList>
    </citation>
    <scope>NUCLEOTIDE SEQUENCE [LARGE SCALE GENOMIC DNA]</scope>
    <source>
        <strain evidence="10 11">TNB23</strain>
    </source>
</reference>
<evidence type="ECO:0000256" key="4">
    <source>
        <dbReference type="ARBA" id="ARBA00022692"/>
    </source>
</evidence>
<dbReference type="EMBL" id="RBEE01000023">
    <property type="protein sequence ID" value="RNL52585.1"/>
    <property type="molecule type" value="Genomic_DNA"/>
</dbReference>
<dbReference type="PANTHER" id="PTHR48090:SF3">
    <property type="entry name" value="UNDECAPRENYL-PHOSPHATE 4-DEOXY-4-FORMAMIDO-L-ARABINOSE TRANSFERASE"/>
    <property type="match status" value="1"/>
</dbReference>
<dbReference type="Gene3D" id="3.90.550.10">
    <property type="entry name" value="Spore Coat Polysaccharide Biosynthesis Protein SpsA, Chain A"/>
    <property type="match status" value="1"/>
</dbReference>
<accession>A0A3N0BV41</accession>
<gene>
    <name evidence="10" type="ORF">D7004_13645</name>
</gene>
<evidence type="ECO:0000313" key="10">
    <source>
        <dbReference type="EMBL" id="RNL52585.1"/>
    </source>
</evidence>
<proteinExistence type="predicted"/>
<feature type="transmembrane region" description="Helical" evidence="8">
    <location>
        <begin position="225"/>
        <end position="249"/>
    </location>
</feature>
<keyword evidence="11" id="KW-1185">Reference proteome</keyword>
<dbReference type="GO" id="GO:0005886">
    <property type="term" value="C:plasma membrane"/>
    <property type="evidence" value="ECO:0007669"/>
    <property type="project" value="TreeGrafter"/>
</dbReference>
<sequence>MEEKVVIITPCFNENTTVISFLQNVESVIEKLPQTFEVVVVDDCSSDHTLSLLKQFKFSAINATLTILELNFNVGHQAAIYQGLLYSNSIASDKFIIMDSDGEDDPEAIADLVKFKDFDIINVARGRRKESFSFQASYYIYRFIFKIITGKVLNFGNFCMIKKKVLKTSCYTGFIHFAAHLSKQKVSSTSIVYNRLKRIDGKSKMNLTSLVHHAFKSFVEYAEELLMVFLRIFMLIIVSFFGFIGIVLYKKFFTDEAILGWASTMTVSLFTTALICIGFFVMGILLLNMISQKSQSKSEIFNKLANNEILPSDSLKL</sequence>
<name>A0A3N0BV41_9SPHI</name>
<keyword evidence="2" id="KW-0328">Glycosyltransferase</keyword>
<dbReference type="AlphaFoldDB" id="A0A3N0BV41"/>
<evidence type="ECO:0000256" key="7">
    <source>
        <dbReference type="ARBA" id="ARBA00023136"/>
    </source>
</evidence>
<comment type="caution">
    <text evidence="10">The sequence shown here is derived from an EMBL/GenBank/DDBJ whole genome shotgun (WGS) entry which is preliminary data.</text>
</comment>
<dbReference type="GO" id="GO:0009103">
    <property type="term" value="P:lipopolysaccharide biosynthetic process"/>
    <property type="evidence" value="ECO:0007669"/>
    <property type="project" value="UniProtKB-KW"/>
</dbReference>
<keyword evidence="4 8" id="KW-0812">Transmembrane</keyword>
<dbReference type="InterPro" id="IPR001173">
    <property type="entry name" value="Glyco_trans_2-like"/>
</dbReference>
<dbReference type="InterPro" id="IPR029044">
    <property type="entry name" value="Nucleotide-diphossugar_trans"/>
</dbReference>
<dbReference type="Pfam" id="PF00535">
    <property type="entry name" value="Glycos_transf_2"/>
    <property type="match status" value="1"/>
</dbReference>
<evidence type="ECO:0000313" key="11">
    <source>
        <dbReference type="Proteomes" id="UP000274046"/>
    </source>
</evidence>
<feature type="domain" description="Glycosyltransferase 2-like" evidence="9">
    <location>
        <begin position="7"/>
        <end position="138"/>
    </location>
</feature>
<protein>
    <submittedName>
        <fullName evidence="10">Glycosyltransferase</fullName>
    </submittedName>
</protein>
<evidence type="ECO:0000256" key="1">
    <source>
        <dbReference type="ARBA" id="ARBA00022475"/>
    </source>
</evidence>
<evidence type="ECO:0000256" key="3">
    <source>
        <dbReference type="ARBA" id="ARBA00022679"/>
    </source>
</evidence>
<evidence type="ECO:0000259" key="9">
    <source>
        <dbReference type="Pfam" id="PF00535"/>
    </source>
</evidence>